<organism evidence="3 4">
    <name type="scientific">Actinomadura alba</name>
    <dbReference type="NCBI Taxonomy" id="406431"/>
    <lineage>
        <taxon>Bacteria</taxon>
        <taxon>Bacillati</taxon>
        <taxon>Actinomycetota</taxon>
        <taxon>Actinomycetes</taxon>
        <taxon>Streptosporangiales</taxon>
        <taxon>Thermomonosporaceae</taxon>
        <taxon>Actinomadura</taxon>
    </lineage>
</organism>
<proteinExistence type="predicted"/>
<accession>A0ABR7LR81</accession>
<keyword evidence="3" id="KW-0378">Hydrolase</keyword>
<gene>
    <name evidence="3" type="ORF">HKK74_16540</name>
</gene>
<dbReference type="PANTHER" id="PTHR43433">
    <property type="entry name" value="HYDROLASE, ALPHA/BETA FOLD FAMILY PROTEIN"/>
    <property type="match status" value="1"/>
</dbReference>
<dbReference type="EMBL" id="JABVEC010000011">
    <property type="protein sequence ID" value="MBC6467099.1"/>
    <property type="molecule type" value="Genomic_DNA"/>
</dbReference>
<dbReference type="PANTHER" id="PTHR43433:SF5">
    <property type="entry name" value="AB HYDROLASE-1 DOMAIN-CONTAINING PROTEIN"/>
    <property type="match status" value="1"/>
</dbReference>
<name>A0ABR7LR81_9ACTN</name>
<dbReference type="Pfam" id="PF00561">
    <property type="entry name" value="Abhydrolase_1"/>
    <property type="match status" value="1"/>
</dbReference>
<feature type="compositionally biased region" description="Basic residues" evidence="1">
    <location>
        <begin position="174"/>
        <end position="183"/>
    </location>
</feature>
<dbReference type="SUPFAM" id="SSF53474">
    <property type="entry name" value="alpha/beta-Hydrolases"/>
    <property type="match status" value="1"/>
</dbReference>
<dbReference type="Proteomes" id="UP000805614">
    <property type="component" value="Unassembled WGS sequence"/>
</dbReference>
<dbReference type="RefSeq" id="WP_187244112.1">
    <property type="nucleotide sequence ID" value="NZ_BAAAOK010000004.1"/>
</dbReference>
<protein>
    <submittedName>
        <fullName evidence="3">Alpha/beta fold hydrolase</fullName>
    </submittedName>
</protein>
<comment type="caution">
    <text evidence="3">The sequence shown here is derived from an EMBL/GenBank/DDBJ whole genome shotgun (WGS) entry which is preliminary data.</text>
</comment>
<reference evidence="3 4" key="1">
    <citation type="submission" date="2020-06" db="EMBL/GenBank/DDBJ databases">
        <title>Actinomadura xiongansis sp. nov., isolated from soil of Baiyangdian.</title>
        <authorList>
            <person name="Zhang X."/>
        </authorList>
    </citation>
    <scope>NUCLEOTIDE SEQUENCE [LARGE SCALE GENOMIC DNA]</scope>
    <source>
        <strain evidence="3 4">HBUM206468</strain>
    </source>
</reference>
<evidence type="ECO:0000313" key="4">
    <source>
        <dbReference type="Proteomes" id="UP000805614"/>
    </source>
</evidence>
<dbReference type="Gene3D" id="3.40.50.1820">
    <property type="entry name" value="alpha/beta hydrolase"/>
    <property type="match status" value="1"/>
</dbReference>
<feature type="compositionally biased region" description="Low complexity" evidence="1">
    <location>
        <begin position="147"/>
        <end position="168"/>
    </location>
</feature>
<dbReference type="GO" id="GO:0016787">
    <property type="term" value="F:hydrolase activity"/>
    <property type="evidence" value="ECO:0007669"/>
    <property type="project" value="UniProtKB-KW"/>
</dbReference>
<feature type="compositionally biased region" description="Low complexity" evidence="1">
    <location>
        <begin position="194"/>
        <end position="204"/>
    </location>
</feature>
<feature type="region of interest" description="Disordered" evidence="1">
    <location>
        <begin position="139"/>
        <end position="214"/>
    </location>
</feature>
<dbReference type="InterPro" id="IPR029058">
    <property type="entry name" value="AB_hydrolase_fold"/>
</dbReference>
<keyword evidence="4" id="KW-1185">Reference proteome</keyword>
<evidence type="ECO:0000256" key="1">
    <source>
        <dbReference type="SAM" id="MobiDB-lite"/>
    </source>
</evidence>
<feature type="domain" description="AB hydrolase-1" evidence="2">
    <location>
        <begin position="26"/>
        <end position="132"/>
    </location>
</feature>
<evidence type="ECO:0000259" key="2">
    <source>
        <dbReference type="Pfam" id="PF00561"/>
    </source>
</evidence>
<evidence type="ECO:0000313" key="3">
    <source>
        <dbReference type="EMBL" id="MBC6467099.1"/>
    </source>
</evidence>
<feature type="compositionally biased region" description="Polar residues" evidence="1">
    <location>
        <begin position="205"/>
        <end position="214"/>
    </location>
</feature>
<dbReference type="InterPro" id="IPR050471">
    <property type="entry name" value="AB_hydrolase"/>
</dbReference>
<sequence>MPCLRIDDAVNLHYDIHGRSHSGGEPVLLVTGTSTSVGHWTPTIIDSLAADRQIIAYDHDIGASSPRTEPVSVAALAADAAALLDELGTGPVHVVGWALGSTVAQELALARPDMVAFLLLYGTWGRGDGFQRRLTVALRSPGSTVTSRGRSPSSAWRSPRSSSTARTSNDSPHRSRRFSRRPLTRSERSHTSGRRTWTTTPRTGCQGSTARRTS</sequence>
<dbReference type="InterPro" id="IPR000073">
    <property type="entry name" value="AB_hydrolase_1"/>
</dbReference>